<dbReference type="EC" id="4.6.1.1" evidence="4"/>
<dbReference type="PROSITE" id="PS50110">
    <property type="entry name" value="RESPONSE_REGULATORY"/>
    <property type="match status" value="1"/>
</dbReference>
<dbReference type="SUPFAM" id="SSF52172">
    <property type="entry name" value="CheY-like"/>
    <property type="match status" value="1"/>
</dbReference>
<sequence length="424" mass="46383">MTNRPALILLVDDEPDFEVLVKQHLRHQIRNGEFDFLYAENGVRALEVLQKHPDVDIVLSDINMPRMDGLTLLAHLQDIHRNLETVIVSAYGDMDNIRKAMNSGAFDFLTKPIDFTDLERTIGKTLGHLHLMRSLRAEKAIAERAKTTLSRYFSPAVVEALAEDPDYLSQSSERRVATFMFTDITGFTGLVETSSPEQIAALLNDYLAGVIDVIFKHGGTVTKIMGDSVHVIFGAPFETPDHARDAVECALAMDAFAETFRQWQAEKGIALGATRIGLNTGPATIGSFGTKDFFDYSAYGDVVNTAARVEQANKVLGTRICIGQGVVDHAGDIPRRPVGTLRLRGKTTGLNAYEPLTSEHANNPEVLAYQKAFEKLRAADPTARQAFAAIVGDGGNDPLALFHLGRLLNGQSGVEIQFGGKQFG</sequence>
<evidence type="ECO:0000313" key="5">
    <source>
        <dbReference type="Proteomes" id="UP000193827"/>
    </source>
</evidence>
<keyword evidence="1" id="KW-0597">Phosphoprotein</keyword>
<organism evidence="4 5">
    <name type="scientific">Roseovarius litorisediminis</name>
    <dbReference type="NCBI Taxonomy" id="1312363"/>
    <lineage>
        <taxon>Bacteria</taxon>
        <taxon>Pseudomonadati</taxon>
        <taxon>Pseudomonadota</taxon>
        <taxon>Alphaproteobacteria</taxon>
        <taxon>Rhodobacterales</taxon>
        <taxon>Roseobacteraceae</taxon>
        <taxon>Roseovarius</taxon>
    </lineage>
</organism>
<feature type="domain" description="Guanylate cyclase" evidence="3">
    <location>
        <begin position="178"/>
        <end position="310"/>
    </location>
</feature>
<feature type="domain" description="Response regulatory" evidence="2">
    <location>
        <begin position="7"/>
        <end position="126"/>
    </location>
</feature>
<dbReference type="GO" id="GO:0000160">
    <property type="term" value="P:phosphorelay signal transduction system"/>
    <property type="evidence" value="ECO:0007669"/>
    <property type="project" value="InterPro"/>
</dbReference>
<proteinExistence type="predicted"/>
<dbReference type="Gene3D" id="3.30.70.1230">
    <property type="entry name" value="Nucleotide cyclase"/>
    <property type="match status" value="1"/>
</dbReference>
<dbReference type="OrthoDB" id="9789782at2"/>
<dbReference type="InterPro" id="IPR011006">
    <property type="entry name" value="CheY-like_superfamily"/>
</dbReference>
<evidence type="ECO:0000259" key="2">
    <source>
        <dbReference type="PROSITE" id="PS50110"/>
    </source>
</evidence>
<dbReference type="CDD" id="cd07302">
    <property type="entry name" value="CHD"/>
    <property type="match status" value="1"/>
</dbReference>
<dbReference type="CDD" id="cd17536">
    <property type="entry name" value="REC_YesN-like"/>
    <property type="match status" value="1"/>
</dbReference>
<keyword evidence="5" id="KW-1185">Reference proteome</keyword>
<accession>A0A1Y5SPK3</accession>
<dbReference type="SMART" id="SM00044">
    <property type="entry name" value="CYCc"/>
    <property type="match status" value="1"/>
</dbReference>
<dbReference type="InterPro" id="IPR001054">
    <property type="entry name" value="A/G_cyclase"/>
</dbReference>
<dbReference type="EMBL" id="FWFL01000005">
    <property type="protein sequence ID" value="SLN45084.1"/>
    <property type="molecule type" value="Genomic_DNA"/>
</dbReference>
<evidence type="ECO:0000256" key="1">
    <source>
        <dbReference type="PROSITE-ProRule" id="PRU00169"/>
    </source>
</evidence>
<dbReference type="PANTHER" id="PTHR43081:SF20">
    <property type="entry name" value="TWO-COMPONENT RESPONSE REGULATOR"/>
    <property type="match status" value="1"/>
</dbReference>
<dbReference type="RefSeq" id="WP_085892514.1">
    <property type="nucleotide sequence ID" value="NZ_FWFL01000005.1"/>
</dbReference>
<gene>
    <name evidence="4" type="primary">cyaA_1</name>
    <name evidence="4" type="ORF">PEL8287_02306</name>
</gene>
<name>A0A1Y5SPK3_9RHOB</name>
<dbReference type="Gene3D" id="3.40.50.2300">
    <property type="match status" value="1"/>
</dbReference>
<dbReference type="InterPro" id="IPR001789">
    <property type="entry name" value="Sig_transdc_resp-reg_receiver"/>
</dbReference>
<dbReference type="GO" id="GO:0004016">
    <property type="term" value="F:adenylate cyclase activity"/>
    <property type="evidence" value="ECO:0007669"/>
    <property type="project" value="UniProtKB-EC"/>
</dbReference>
<evidence type="ECO:0000259" key="3">
    <source>
        <dbReference type="PROSITE" id="PS50125"/>
    </source>
</evidence>
<reference evidence="4 5" key="1">
    <citation type="submission" date="2017-03" db="EMBL/GenBank/DDBJ databases">
        <authorList>
            <person name="Afonso C.L."/>
            <person name="Miller P.J."/>
            <person name="Scott M.A."/>
            <person name="Spackman E."/>
            <person name="Goraichik I."/>
            <person name="Dimitrov K.M."/>
            <person name="Suarez D.L."/>
            <person name="Swayne D.E."/>
        </authorList>
    </citation>
    <scope>NUCLEOTIDE SEQUENCE [LARGE SCALE GENOMIC DNA]</scope>
    <source>
        <strain evidence="4 5">CECT 8287</strain>
    </source>
</reference>
<dbReference type="SMART" id="SM00448">
    <property type="entry name" value="REC"/>
    <property type="match status" value="1"/>
</dbReference>
<evidence type="ECO:0000313" key="4">
    <source>
        <dbReference type="EMBL" id="SLN45084.1"/>
    </source>
</evidence>
<dbReference type="PANTHER" id="PTHR43081">
    <property type="entry name" value="ADENYLATE CYCLASE, TERMINAL-DIFFERENTIATION SPECIFIC-RELATED"/>
    <property type="match status" value="1"/>
</dbReference>
<feature type="modified residue" description="4-aspartylphosphate" evidence="1">
    <location>
        <position position="61"/>
    </location>
</feature>
<dbReference type="AlphaFoldDB" id="A0A1Y5SPK3"/>
<dbReference type="PROSITE" id="PS50125">
    <property type="entry name" value="GUANYLATE_CYCLASE_2"/>
    <property type="match status" value="1"/>
</dbReference>
<dbReference type="Pfam" id="PF00072">
    <property type="entry name" value="Response_reg"/>
    <property type="match status" value="1"/>
</dbReference>
<dbReference type="InterPro" id="IPR050697">
    <property type="entry name" value="Adenylyl/Guanylyl_Cyclase_3/4"/>
</dbReference>
<protein>
    <submittedName>
        <fullName evidence="4">Adenylate cyclase 1</fullName>
        <ecNumber evidence="4">4.6.1.1</ecNumber>
    </submittedName>
</protein>
<dbReference type="Proteomes" id="UP000193827">
    <property type="component" value="Unassembled WGS sequence"/>
</dbReference>
<dbReference type="InterPro" id="IPR029787">
    <property type="entry name" value="Nucleotide_cyclase"/>
</dbReference>
<dbReference type="SUPFAM" id="SSF55073">
    <property type="entry name" value="Nucleotide cyclase"/>
    <property type="match status" value="1"/>
</dbReference>
<dbReference type="GO" id="GO:0006171">
    <property type="term" value="P:cAMP biosynthetic process"/>
    <property type="evidence" value="ECO:0007669"/>
    <property type="project" value="TreeGrafter"/>
</dbReference>
<keyword evidence="4" id="KW-0456">Lyase</keyword>
<dbReference type="Pfam" id="PF00211">
    <property type="entry name" value="Guanylate_cyc"/>
    <property type="match status" value="1"/>
</dbReference>